<proteinExistence type="predicted"/>
<gene>
    <name evidence="2" type="ORF">FC695_01880</name>
</gene>
<protein>
    <submittedName>
        <fullName evidence="2">TerC family protein</fullName>
    </submittedName>
</protein>
<sequence length="49" mass="5752">GKMVTHEDRLATFFHNNPSFTTSIPYLFIFTILCIGFIVQQVRLRNVKH</sequence>
<evidence type="ECO:0000313" key="2">
    <source>
        <dbReference type="EMBL" id="TKJ08107.1"/>
    </source>
</evidence>
<keyword evidence="1" id="KW-1133">Transmembrane helix</keyword>
<evidence type="ECO:0000313" key="3">
    <source>
        <dbReference type="Proteomes" id="UP000308444"/>
    </source>
</evidence>
<feature type="non-terminal residue" evidence="2">
    <location>
        <position position="1"/>
    </location>
</feature>
<name>A0A9X9AJT5_BACCE</name>
<reference evidence="2 3" key="1">
    <citation type="journal article" date="2019" name="Environ. Microbiol.">
        <title>An active ?-lactamase is a part of an orchestrated cell wall stress resistance network of Bacillus subtilis and related rhizosphere species.</title>
        <authorList>
            <person name="Bucher T."/>
            <person name="Keren-Paz A."/>
            <person name="Hausser J."/>
            <person name="Olender T."/>
            <person name="Cytryn E."/>
            <person name="Kolodkin-Gal I."/>
        </authorList>
    </citation>
    <scope>NUCLEOTIDE SEQUENCE [LARGE SCALE GENOMIC DNA]</scope>
    <source>
        <strain evidence="2 3">I32</strain>
    </source>
</reference>
<feature type="transmembrane region" description="Helical" evidence="1">
    <location>
        <begin position="20"/>
        <end position="39"/>
    </location>
</feature>
<dbReference type="EMBL" id="SZOH01000098">
    <property type="protein sequence ID" value="TKJ08107.1"/>
    <property type="molecule type" value="Genomic_DNA"/>
</dbReference>
<evidence type="ECO:0000256" key="1">
    <source>
        <dbReference type="SAM" id="Phobius"/>
    </source>
</evidence>
<comment type="caution">
    <text evidence="2">The sequence shown here is derived from an EMBL/GenBank/DDBJ whole genome shotgun (WGS) entry which is preliminary data.</text>
</comment>
<keyword evidence="1" id="KW-0472">Membrane</keyword>
<organism evidence="2 3">
    <name type="scientific">Bacillus cereus</name>
    <dbReference type="NCBI Taxonomy" id="1396"/>
    <lineage>
        <taxon>Bacteria</taxon>
        <taxon>Bacillati</taxon>
        <taxon>Bacillota</taxon>
        <taxon>Bacilli</taxon>
        <taxon>Bacillales</taxon>
        <taxon>Bacillaceae</taxon>
        <taxon>Bacillus</taxon>
        <taxon>Bacillus cereus group</taxon>
    </lineage>
</organism>
<keyword evidence="1" id="KW-0812">Transmembrane</keyword>
<dbReference type="AlphaFoldDB" id="A0A9X9AJT5"/>
<dbReference type="Proteomes" id="UP000308444">
    <property type="component" value="Unassembled WGS sequence"/>
</dbReference>
<accession>A0A9X9AJT5</accession>